<gene>
    <name evidence="1" type="ORF">HanXRQr2_Chr02g0047331</name>
</gene>
<dbReference type="Gramene" id="mRNA:HanXRQr2_Chr02g0047331">
    <property type="protein sequence ID" value="CDS:HanXRQr2_Chr02g0047331.1"/>
    <property type="gene ID" value="HanXRQr2_Chr02g0047331"/>
</dbReference>
<evidence type="ECO:0000313" key="1">
    <source>
        <dbReference type="EMBL" id="KAF5816941.1"/>
    </source>
</evidence>
<organism evidence="1 2">
    <name type="scientific">Helianthus annuus</name>
    <name type="common">Common sunflower</name>
    <dbReference type="NCBI Taxonomy" id="4232"/>
    <lineage>
        <taxon>Eukaryota</taxon>
        <taxon>Viridiplantae</taxon>
        <taxon>Streptophyta</taxon>
        <taxon>Embryophyta</taxon>
        <taxon>Tracheophyta</taxon>
        <taxon>Spermatophyta</taxon>
        <taxon>Magnoliopsida</taxon>
        <taxon>eudicotyledons</taxon>
        <taxon>Gunneridae</taxon>
        <taxon>Pentapetalae</taxon>
        <taxon>asterids</taxon>
        <taxon>campanulids</taxon>
        <taxon>Asterales</taxon>
        <taxon>Asteraceae</taxon>
        <taxon>Asteroideae</taxon>
        <taxon>Heliantheae alliance</taxon>
        <taxon>Heliantheae</taxon>
        <taxon>Helianthus</taxon>
    </lineage>
</organism>
<reference evidence="1" key="1">
    <citation type="journal article" date="2017" name="Nature">
        <title>The sunflower genome provides insights into oil metabolism, flowering and Asterid evolution.</title>
        <authorList>
            <person name="Badouin H."/>
            <person name="Gouzy J."/>
            <person name="Grassa C.J."/>
            <person name="Murat F."/>
            <person name="Staton S.E."/>
            <person name="Cottret L."/>
            <person name="Lelandais-Briere C."/>
            <person name="Owens G.L."/>
            <person name="Carrere S."/>
            <person name="Mayjonade B."/>
            <person name="Legrand L."/>
            <person name="Gill N."/>
            <person name="Kane N.C."/>
            <person name="Bowers J.E."/>
            <person name="Hubner S."/>
            <person name="Bellec A."/>
            <person name="Berard A."/>
            <person name="Berges H."/>
            <person name="Blanchet N."/>
            <person name="Boniface M.C."/>
            <person name="Brunel D."/>
            <person name="Catrice O."/>
            <person name="Chaidir N."/>
            <person name="Claudel C."/>
            <person name="Donnadieu C."/>
            <person name="Faraut T."/>
            <person name="Fievet G."/>
            <person name="Helmstetter N."/>
            <person name="King M."/>
            <person name="Knapp S.J."/>
            <person name="Lai Z."/>
            <person name="Le Paslier M.C."/>
            <person name="Lippi Y."/>
            <person name="Lorenzon L."/>
            <person name="Mandel J.R."/>
            <person name="Marage G."/>
            <person name="Marchand G."/>
            <person name="Marquand E."/>
            <person name="Bret-Mestries E."/>
            <person name="Morien E."/>
            <person name="Nambeesan S."/>
            <person name="Nguyen T."/>
            <person name="Pegot-Espagnet P."/>
            <person name="Pouilly N."/>
            <person name="Raftis F."/>
            <person name="Sallet E."/>
            <person name="Schiex T."/>
            <person name="Thomas J."/>
            <person name="Vandecasteele C."/>
            <person name="Vares D."/>
            <person name="Vear F."/>
            <person name="Vautrin S."/>
            <person name="Crespi M."/>
            <person name="Mangin B."/>
            <person name="Burke J.M."/>
            <person name="Salse J."/>
            <person name="Munos S."/>
            <person name="Vincourt P."/>
            <person name="Rieseberg L.H."/>
            <person name="Langlade N.B."/>
        </authorList>
    </citation>
    <scope>NUCLEOTIDE SEQUENCE</scope>
    <source>
        <tissue evidence="1">Leaves</tissue>
    </source>
</reference>
<accession>A0A9K3JJU8</accession>
<name>A0A9K3JJU8_HELAN</name>
<reference evidence="1" key="2">
    <citation type="submission" date="2020-06" db="EMBL/GenBank/DDBJ databases">
        <title>Helianthus annuus Genome sequencing and assembly Release 2.</title>
        <authorList>
            <person name="Gouzy J."/>
            <person name="Langlade N."/>
            <person name="Munos S."/>
        </authorList>
    </citation>
    <scope>NUCLEOTIDE SEQUENCE</scope>
    <source>
        <tissue evidence="1">Leaves</tissue>
    </source>
</reference>
<protein>
    <submittedName>
        <fullName evidence="1">Uncharacterized protein</fullName>
    </submittedName>
</protein>
<sequence length="118" mass="13326">MRPRVLNHVHKPGPTLPINQATITTIGSNETGAPITKPITHISDLLLTSDLHHFPMRVRVLSRHKRRASSGSVFGYQPTRLVTNSTRVTQRLGPHRACPPLRSLFRSAVQAFYNRRLF</sequence>
<dbReference type="EMBL" id="MNCJ02000317">
    <property type="protein sequence ID" value="KAF5816941.1"/>
    <property type="molecule type" value="Genomic_DNA"/>
</dbReference>
<keyword evidence="2" id="KW-1185">Reference proteome</keyword>
<dbReference type="AlphaFoldDB" id="A0A9K3JJU8"/>
<proteinExistence type="predicted"/>
<comment type="caution">
    <text evidence="1">The sequence shown here is derived from an EMBL/GenBank/DDBJ whole genome shotgun (WGS) entry which is preliminary data.</text>
</comment>
<evidence type="ECO:0000313" key="2">
    <source>
        <dbReference type="Proteomes" id="UP000215914"/>
    </source>
</evidence>
<dbReference type="Proteomes" id="UP000215914">
    <property type="component" value="Unassembled WGS sequence"/>
</dbReference>